<reference evidence="3" key="1">
    <citation type="submission" date="2021-01" db="EMBL/GenBank/DDBJ databases">
        <title>Whole genome shotgun sequence of Acrocarpospora phusangensis NBRC 108782.</title>
        <authorList>
            <person name="Komaki H."/>
            <person name="Tamura T."/>
        </authorList>
    </citation>
    <scope>NUCLEOTIDE SEQUENCE</scope>
    <source>
        <strain evidence="3">NBRC 108782</strain>
    </source>
</reference>
<evidence type="ECO:0000313" key="4">
    <source>
        <dbReference type="Proteomes" id="UP000640052"/>
    </source>
</evidence>
<dbReference type="EMBL" id="BOOA01000007">
    <property type="protein sequence ID" value="GIH22873.1"/>
    <property type="molecule type" value="Genomic_DNA"/>
</dbReference>
<sequence>MLPESPIVPEFFRPRPSRGYVSLAVVAAPVGFSAANSLAAGTHPETVIALLLTPMAAYLTALTFCFPLMRYAVSATTLTAQYGPLLRYRIPLSEIVSVTRVQLSPRPFAVIALPGIALYAMHCLGIGRVRMCATRPTHRILLIKTNRGTCYGLTPADDKAFLDALRRRGVRVTPF</sequence>
<feature type="transmembrane region" description="Helical" evidence="1">
    <location>
        <begin position="47"/>
        <end position="69"/>
    </location>
</feature>
<gene>
    <name evidence="3" type="ORF">Aph01nite_11830</name>
</gene>
<evidence type="ECO:0000313" key="3">
    <source>
        <dbReference type="EMBL" id="GIH22873.1"/>
    </source>
</evidence>
<feature type="domain" description="Bacterial Pleckstrin homology" evidence="2">
    <location>
        <begin position="70"/>
        <end position="168"/>
    </location>
</feature>
<name>A0A919Q8L5_9ACTN</name>
<dbReference type="AlphaFoldDB" id="A0A919Q8L5"/>
<keyword evidence="1" id="KW-0472">Membrane</keyword>
<protein>
    <recommendedName>
        <fullName evidence="2">Bacterial Pleckstrin homology domain-containing protein</fullName>
    </recommendedName>
</protein>
<evidence type="ECO:0000259" key="2">
    <source>
        <dbReference type="Pfam" id="PF10882"/>
    </source>
</evidence>
<keyword evidence="4" id="KW-1185">Reference proteome</keyword>
<organism evidence="3 4">
    <name type="scientific">Acrocarpospora phusangensis</name>
    <dbReference type="NCBI Taxonomy" id="1070424"/>
    <lineage>
        <taxon>Bacteria</taxon>
        <taxon>Bacillati</taxon>
        <taxon>Actinomycetota</taxon>
        <taxon>Actinomycetes</taxon>
        <taxon>Streptosporangiales</taxon>
        <taxon>Streptosporangiaceae</taxon>
        <taxon>Acrocarpospora</taxon>
    </lineage>
</organism>
<keyword evidence="1" id="KW-1133">Transmembrane helix</keyword>
<feature type="transmembrane region" description="Helical" evidence="1">
    <location>
        <begin position="20"/>
        <end position="40"/>
    </location>
</feature>
<dbReference type="InterPro" id="IPR027783">
    <property type="entry name" value="Bacterial_PH-related"/>
</dbReference>
<evidence type="ECO:0000256" key="1">
    <source>
        <dbReference type="SAM" id="Phobius"/>
    </source>
</evidence>
<dbReference type="Pfam" id="PF10882">
    <property type="entry name" value="bPH_5"/>
    <property type="match status" value="1"/>
</dbReference>
<feature type="transmembrane region" description="Helical" evidence="1">
    <location>
        <begin position="108"/>
        <end position="129"/>
    </location>
</feature>
<comment type="caution">
    <text evidence="3">The sequence shown here is derived from an EMBL/GenBank/DDBJ whole genome shotgun (WGS) entry which is preliminary data.</text>
</comment>
<accession>A0A919Q8L5</accession>
<dbReference type="Proteomes" id="UP000640052">
    <property type="component" value="Unassembled WGS sequence"/>
</dbReference>
<proteinExistence type="predicted"/>
<keyword evidence="1" id="KW-0812">Transmembrane</keyword>